<comment type="caution">
    <text evidence="2">The sequence shown here is derived from an EMBL/GenBank/DDBJ whole genome shotgun (WGS) entry which is preliminary data.</text>
</comment>
<feature type="region of interest" description="Disordered" evidence="1">
    <location>
        <begin position="1"/>
        <end position="31"/>
    </location>
</feature>
<dbReference type="Proteomes" id="UP000070054">
    <property type="component" value="Unassembled WGS sequence"/>
</dbReference>
<accession>A0A135TN49</accession>
<organism evidence="2 3">
    <name type="scientific">Colletotrichum nymphaeae SA-01</name>
    <dbReference type="NCBI Taxonomy" id="1460502"/>
    <lineage>
        <taxon>Eukaryota</taxon>
        <taxon>Fungi</taxon>
        <taxon>Dikarya</taxon>
        <taxon>Ascomycota</taxon>
        <taxon>Pezizomycotina</taxon>
        <taxon>Sordariomycetes</taxon>
        <taxon>Hypocreomycetidae</taxon>
        <taxon>Glomerellales</taxon>
        <taxon>Glomerellaceae</taxon>
        <taxon>Colletotrichum</taxon>
        <taxon>Colletotrichum acutatum species complex</taxon>
    </lineage>
</organism>
<evidence type="ECO:0000313" key="3">
    <source>
        <dbReference type="Proteomes" id="UP000070054"/>
    </source>
</evidence>
<evidence type="ECO:0000256" key="1">
    <source>
        <dbReference type="SAM" id="MobiDB-lite"/>
    </source>
</evidence>
<sequence length="148" mass="16021">MAITAKTPSPYRKQTPTDPYSPSRAERRAAATSALGLAKDDLVVDHDSPQTLSSHARGGATFLAKHARNELADVVASSQDDELFYYGGLDLGNHVADDTPGTDTVSRHALEAEGVRCDRKIIVQPCWKPDVETGRGDGVPLPGERRRR</sequence>
<feature type="region of interest" description="Disordered" evidence="1">
    <location>
        <begin position="129"/>
        <end position="148"/>
    </location>
</feature>
<protein>
    <submittedName>
        <fullName evidence="2">Uncharacterized protein</fullName>
    </submittedName>
</protein>
<gene>
    <name evidence="2" type="ORF">CNYM01_07609</name>
</gene>
<dbReference type="AlphaFoldDB" id="A0A135TN49"/>
<keyword evidence="3" id="KW-1185">Reference proteome</keyword>
<dbReference type="EMBL" id="JEMN01001068">
    <property type="protein sequence ID" value="KXH49616.1"/>
    <property type="molecule type" value="Genomic_DNA"/>
</dbReference>
<proteinExistence type="predicted"/>
<reference evidence="2 3" key="1">
    <citation type="submission" date="2014-02" db="EMBL/GenBank/DDBJ databases">
        <title>The genome sequence of Colletotrichum nymphaeae SA-01.</title>
        <authorList>
            <person name="Baroncelli R."/>
            <person name="Thon M.R."/>
        </authorList>
    </citation>
    <scope>NUCLEOTIDE SEQUENCE [LARGE SCALE GENOMIC DNA]</scope>
    <source>
        <strain evidence="2 3">SA-01</strain>
    </source>
</reference>
<evidence type="ECO:0000313" key="2">
    <source>
        <dbReference type="EMBL" id="KXH49616.1"/>
    </source>
</evidence>
<name>A0A135TN49_9PEZI</name>